<dbReference type="Pfam" id="PF02690">
    <property type="entry name" value="Na_Pi_cotrans"/>
    <property type="match status" value="1"/>
</dbReference>
<feature type="domain" description="PhoU" evidence="7">
    <location>
        <begin position="463"/>
        <end position="539"/>
    </location>
</feature>
<dbReference type="Gene3D" id="1.20.58.220">
    <property type="entry name" value="Phosphate transport system protein phou homolog 2, domain 2"/>
    <property type="match status" value="1"/>
</dbReference>
<sequence>MNIYSILQLCGGLAFFLFGMHVMSGSLEKLAGGNLQKILKEVTSNPIKSLFFGAIVTIAIQSSSALTVMLVGLVNSGIMELAQTVGVIMGSNIGTTLTAWILSLSGIESDNLFISMLKPENFSPVIALIGVIMIMGSKKEKRKDVGIIMAGFAVLMYGMQLMSGAVSPLADMPEFTGLLTTFNNPFLGVLVGAVFTGVIQSSAASVGVLQALAMTGAISYSMAIPIIMGQNIGTCVTALLSSIGVNKNAKRVSIIHISFNLFGTAIGLVVYCIARYAVDLALFNDSISPVMIAVFHSIFNIATTIILLPFSNTLVKIAKKLVTTDNADGQVVLDERLLLSPGLAVKECLEKTNEMAELARDSFKNALDLFDNYSDSKFDDIEVMEERLDYLEDQLDTFLIHLSGKDVSEDGNNEISKMLHAINDFERIGDHAINMAKLAKQIDDNNLEFSKNARKELTVLNNALREILTLTVEAFSKNDLTEAVKVEPLEQVIDDLTKEIRNHHIERLQKGKCDSRLGVFLTDYITNCERASDHCSNIAVCLIQTHNSSFETHDYLNELKAGQEPAFVGQFTMYQDKYHLDEDYKKAKSKKSSK</sequence>
<dbReference type="InterPro" id="IPR026022">
    <property type="entry name" value="PhoU_dom"/>
</dbReference>
<proteinExistence type="predicted"/>
<dbReference type="GO" id="GO:0005886">
    <property type="term" value="C:plasma membrane"/>
    <property type="evidence" value="ECO:0007669"/>
    <property type="project" value="UniProtKB-SubCell"/>
</dbReference>
<dbReference type="AlphaFoldDB" id="A0A0M6WCQ2"/>
<keyword evidence="2" id="KW-1003">Cell membrane</keyword>
<keyword evidence="9" id="KW-1185">Reference proteome</keyword>
<keyword evidence="4 6" id="KW-1133">Transmembrane helix</keyword>
<comment type="subcellular location">
    <subcellularLocation>
        <location evidence="1">Cell membrane</location>
        <topology evidence="1">Multi-pass membrane protein</topology>
    </subcellularLocation>
</comment>
<evidence type="ECO:0000256" key="5">
    <source>
        <dbReference type="ARBA" id="ARBA00023136"/>
    </source>
</evidence>
<feature type="transmembrane region" description="Helical" evidence="6">
    <location>
        <begin position="145"/>
        <end position="166"/>
    </location>
</feature>
<evidence type="ECO:0000256" key="1">
    <source>
        <dbReference type="ARBA" id="ARBA00004651"/>
    </source>
</evidence>
<evidence type="ECO:0000256" key="2">
    <source>
        <dbReference type="ARBA" id="ARBA00022475"/>
    </source>
</evidence>
<dbReference type="PANTHER" id="PTHR10010:SF46">
    <property type="entry name" value="SODIUM-DEPENDENT PHOSPHATE TRANSPORT PROTEIN 2B"/>
    <property type="match status" value="1"/>
</dbReference>
<feature type="domain" description="PhoU" evidence="7">
    <location>
        <begin position="353"/>
        <end position="438"/>
    </location>
</feature>
<reference evidence="9" key="1">
    <citation type="submission" date="2015-05" db="EMBL/GenBank/DDBJ databases">
        <authorList>
            <consortium name="Pathogen Informatics"/>
        </authorList>
    </citation>
    <scope>NUCLEOTIDE SEQUENCE [LARGE SCALE GENOMIC DNA]</scope>
    <source>
        <strain evidence="9">T1-815</strain>
    </source>
</reference>
<feature type="transmembrane region" description="Helical" evidence="6">
    <location>
        <begin position="290"/>
        <end position="310"/>
    </location>
</feature>
<evidence type="ECO:0000256" key="6">
    <source>
        <dbReference type="SAM" id="Phobius"/>
    </source>
</evidence>
<feature type="transmembrane region" description="Helical" evidence="6">
    <location>
        <begin position="49"/>
        <end position="74"/>
    </location>
</feature>
<dbReference type="NCBIfam" id="NF037997">
    <property type="entry name" value="Na_Pi_symport"/>
    <property type="match status" value="1"/>
</dbReference>
<organism evidence="8 9">
    <name type="scientific">Agathobacter rectalis</name>
    <dbReference type="NCBI Taxonomy" id="39491"/>
    <lineage>
        <taxon>Bacteria</taxon>
        <taxon>Bacillati</taxon>
        <taxon>Bacillota</taxon>
        <taxon>Clostridia</taxon>
        <taxon>Lachnospirales</taxon>
        <taxon>Lachnospiraceae</taxon>
        <taxon>Agathobacter</taxon>
    </lineage>
</organism>
<feature type="transmembrane region" description="Helical" evidence="6">
    <location>
        <begin position="257"/>
        <end position="278"/>
    </location>
</feature>
<dbReference type="EMBL" id="CVRQ01000009">
    <property type="protein sequence ID" value="CRL33768.1"/>
    <property type="molecule type" value="Genomic_DNA"/>
</dbReference>
<dbReference type="Proteomes" id="UP000049472">
    <property type="component" value="Unassembled WGS sequence"/>
</dbReference>
<dbReference type="Pfam" id="PF01895">
    <property type="entry name" value="PhoU"/>
    <property type="match status" value="2"/>
</dbReference>
<protein>
    <submittedName>
        <fullName evidence="8">Putative Na+/Pi-cotransporter</fullName>
    </submittedName>
</protein>
<dbReference type="InterPro" id="IPR003841">
    <property type="entry name" value="Na/Pi_transpt"/>
</dbReference>
<evidence type="ECO:0000313" key="9">
    <source>
        <dbReference type="Proteomes" id="UP000049472"/>
    </source>
</evidence>
<feature type="transmembrane region" description="Helical" evidence="6">
    <location>
        <begin position="81"/>
        <end position="102"/>
    </location>
</feature>
<keyword evidence="3 6" id="KW-0812">Transmembrane</keyword>
<name>A0A0M6WCQ2_9FIRM</name>
<dbReference type="GO" id="GO:0044341">
    <property type="term" value="P:sodium-dependent phosphate transport"/>
    <property type="evidence" value="ECO:0007669"/>
    <property type="project" value="InterPro"/>
</dbReference>
<evidence type="ECO:0000313" key="8">
    <source>
        <dbReference type="EMBL" id="CRL33768.1"/>
    </source>
</evidence>
<evidence type="ECO:0000256" key="4">
    <source>
        <dbReference type="ARBA" id="ARBA00022989"/>
    </source>
</evidence>
<dbReference type="InterPro" id="IPR038078">
    <property type="entry name" value="PhoU-like_sf"/>
</dbReference>
<dbReference type="PANTHER" id="PTHR10010">
    <property type="entry name" value="SOLUTE CARRIER FAMILY 34 SODIUM PHOSPHATE , MEMBER 2-RELATED"/>
    <property type="match status" value="1"/>
</dbReference>
<evidence type="ECO:0000259" key="7">
    <source>
        <dbReference type="Pfam" id="PF01895"/>
    </source>
</evidence>
<dbReference type="GO" id="GO:0005436">
    <property type="term" value="F:sodium:phosphate symporter activity"/>
    <property type="evidence" value="ECO:0007669"/>
    <property type="project" value="InterPro"/>
</dbReference>
<evidence type="ECO:0000256" key="3">
    <source>
        <dbReference type="ARBA" id="ARBA00022692"/>
    </source>
</evidence>
<gene>
    <name evidence="8" type="ORF">T1815_06621</name>
</gene>
<feature type="transmembrane region" description="Helical" evidence="6">
    <location>
        <begin position="186"/>
        <end position="212"/>
    </location>
</feature>
<dbReference type="RefSeq" id="WP_055061116.1">
    <property type="nucleotide sequence ID" value="NZ_CVRQ01000009.1"/>
</dbReference>
<accession>A0A0M6WCQ2</accession>
<keyword evidence="5 6" id="KW-0472">Membrane</keyword>
<dbReference type="SUPFAM" id="SSF109755">
    <property type="entry name" value="PhoU-like"/>
    <property type="match status" value="1"/>
</dbReference>